<dbReference type="AlphaFoldDB" id="A0A0F9PRI6"/>
<dbReference type="EMBL" id="LAZR01005003">
    <property type="protein sequence ID" value="KKN03716.1"/>
    <property type="molecule type" value="Genomic_DNA"/>
</dbReference>
<feature type="non-terminal residue" evidence="1">
    <location>
        <position position="35"/>
    </location>
</feature>
<protein>
    <submittedName>
        <fullName evidence="1">Uncharacterized protein</fullName>
    </submittedName>
</protein>
<sequence length="35" mass="3877">MVTQRFKIPTFEELLKKVKAPKVSTITAAGDLLDS</sequence>
<evidence type="ECO:0000313" key="1">
    <source>
        <dbReference type="EMBL" id="KKN03716.1"/>
    </source>
</evidence>
<reference evidence="1" key="1">
    <citation type="journal article" date="2015" name="Nature">
        <title>Complex archaea that bridge the gap between prokaryotes and eukaryotes.</title>
        <authorList>
            <person name="Spang A."/>
            <person name="Saw J.H."/>
            <person name="Jorgensen S.L."/>
            <person name="Zaremba-Niedzwiedzka K."/>
            <person name="Martijn J."/>
            <person name="Lind A.E."/>
            <person name="van Eijk R."/>
            <person name="Schleper C."/>
            <person name="Guy L."/>
            <person name="Ettema T.J."/>
        </authorList>
    </citation>
    <scope>NUCLEOTIDE SEQUENCE</scope>
</reference>
<comment type="caution">
    <text evidence="1">The sequence shown here is derived from an EMBL/GenBank/DDBJ whole genome shotgun (WGS) entry which is preliminary data.</text>
</comment>
<gene>
    <name evidence="1" type="ORF">LCGC14_1104750</name>
</gene>
<name>A0A0F9PRI6_9ZZZZ</name>
<organism evidence="1">
    <name type="scientific">marine sediment metagenome</name>
    <dbReference type="NCBI Taxonomy" id="412755"/>
    <lineage>
        <taxon>unclassified sequences</taxon>
        <taxon>metagenomes</taxon>
        <taxon>ecological metagenomes</taxon>
    </lineage>
</organism>
<proteinExistence type="predicted"/>
<accession>A0A0F9PRI6</accession>